<proteinExistence type="predicted"/>
<dbReference type="PIRSF" id="PIRSF029693">
    <property type="entry name" value="UCP029693"/>
    <property type="match status" value="1"/>
</dbReference>
<feature type="compositionally biased region" description="Low complexity" evidence="1">
    <location>
        <begin position="18"/>
        <end position="27"/>
    </location>
</feature>
<feature type="compositionally biased region" description="Low complexity" evidence="1">
    <location>
        <begin position="264"/>
        <end position="274"/>
    </location>
</feature>
<feature type="region of interest" description="Disordered" evidence="1">
    <location>
        <begin position="255"/>
        <end position="282"/>
    </location>
</feature>
<evidence type="ECO:0000313" key="3">
    <source>
        <dbReference type="EMBL" id="MBK1632615.1"/>
    </source>
</evidence>
<sequence length="382" mass="41142">MSNATLSDADRILRADEGAPAAGGAQPPAEPETGNDAEETAARTGRDGGGALRWGVVVIALLVVAVVGLGTWWSVQPDKFDVQANTEELLGADVSPVPGSAIVASAIKVADTLLHKPGGYLHNDMTPPGIIMDNMPSWEYGVLTELRDSVRSLRNDFSRSQSQSVENESLRKADSEFNFDAKAWFLPSAEQEYEQGIAALQRYLSAMAERDPQAQFYIRADNLAAYLQVVEKRLGSFGQRLSASVGDEELTAALSARPADRTPQEGQAQSTAAGTGSGTGSRTPWTEIDNVFFEARGYSWALLHMMKAIAIDFAPVLKDKNAEVSMQQVIRDLEYASMRKWSPVVLNGHGFGLLANHSLVLASYMSRANAAVIDLGTLLERG</sequence>
<accession>A0ABS1CL13</accession>
<dbReference type="Pfam" id="PF10095">
    <property type="entry name" value="DUF2333"/>
    <property type="match status" value="1"/>
</dbReference>
<comment type="caution">
    <text evidence="3">The sequence shown here is derived from an EMBL/GenBank/DDBJ whole genome shotgun (WGS) entry which is preliminary data.</text>
</comment>
<dbReference type="InterPro" id="IPR016936">
    <property type="entry name" value="UCP029693"/>
</dbReference>
<gene>
    <name evidence="3" type="ORF">CKO31_18080</name>
</gene>
<feature type="transmembrane region" description="Helical" evidence="2">
    <location>
        <begin position="51"/>
        <end position="73"/>
    </location>
</feature>
<keyword evidence="2" id="KW-0472">Membrane</keyword>
<evidence type="ECO:0000313" key="4">
    <source>
        <dbReference type="Proteomes" id="UP000748752"/>
    </source>
</evidence>
<protein>
    <recommendedName>
        <fullName evidence="5">DUF2333 family protein</fullName>
    </recommendedName>
</protein>
<organism evidence="3 4">
    <name type="scientific">Thiohalocapsa halophila</name>
    <dbReference type="NCBI Taxonomy" id="69359"/>
    <lineage>
        <taxon>Bacteria</taxon>
        <taxon>Pseudomonadati</taxon>
        <taxon>Pseudomonadota</taxon>
        <taxon>Gammaproteobacteria</taxon>
        <taxon>Chromatiales</taxon>
        <taxon>Chromatiaceae</taxon>
        <taxon>Thiohalocapsa</taxon>
    </lineage>
</organism>
<evidence type="ECO:0008006" key="5">
    <source>
        <dbReference type="Google" id="ProtNLM"/>
    </source>
</evidence>
<evidence type="ECO:0000256" key="1">
    <source>
        <dbReference type="SAM" id="MobiDB-lite"/>
    </source>
</evidence>
<keyword evidence="4" id="KW-1185">Reference proteome</keyword>
<evidence type="ECO:0000256" key="2">
    <source>
        <dbReference type="SAM" id="Phobius"/>
    </source>
</evidence>
<keyword evidence="2" id="KW-0812">Transmembrane</keyword>
<dbReference type="Proteomes" id="UP000748752">
    <property type="component" value="Unassembled WGS sequence"/>
</dbReference>
<dbReference type="RefSeq" id="WP_200240330.1">
    <property type="nucleotide sequence ID" value="NZ_NRRV01000052.1"/>
</dbReference>
<name>A0ABS1CL13_9GAMM</name>
<keyword evidence="2" id="KW-1133">Transmembrane helix</keyword>
<reference evidence="3 4" key="1">
    <citation type="journal article" date="2020" name="Microorganisms">
        <title>Osmotic Adaptation and Compatible Solute Biosynthesis of Phototrophic Bacteria as Revealed from Genome Analyses.</title>
        <authorList>
            <person name="Imhoff J.F."/>
            <person name="Rahn T."/>
            <person name="Kunzel S."/>
            <person name="Keller A."/>
            <person name="Neulinger S.C."/>
        </authorList>
    </citation>
    <scope>NUCLEOTIDE SEQUENCE [LARGE SCALE GENOMIC DNA]</scope>
    <source>
        <strain evidence="3 4">DSM 6210</strain>
    </source>
</reference>
<feature type="region of interest" description="Disordered" evidence="1">
    <location>
        <begin position="1"/>
        <end position="46"/>
    </location>
</feature>
<dbReference type="EMBL" id="NRRV01000052">
    <property type="protein sequence ID" value="MBK1632615.1"/>
    <property type="molecule type" value="Genomic_DNA"/>
</dbReference>
<feature type="compositionally biased region" description="Basic and acidic residues" evidence="1">
    <location>
        <begin position="8"/>
        <end position="17"/>
    </location>
</feature>